<dbReference type="PANTHER" id="PTHR19432:SF70">
    <property type="entry name" value="SUCROSE TRANSPORT PROTEIN SUC1-RELATED"/>
    <property type="match status" value="1"/>
</dbReference>
<dbReference type="AlphaFoldDB" id="Q40938"/>
<dbReference type="GO" id="GO:0005985">
    <property type="term" value="P:sucrose metabolic process"/>
    <property type="evidence" value="ECO:0007669"/>
    <property type="project" value="UniProtKB-UniPathway"/>
</dbReference>
<accession>Q40938</accession>
<name>Q40938_PLAMJ</name>
<protein>
    <submittedName>
        <fullName evidence="12">Sucrose transporter</fullName>
    </submittedName>
</protein>
<dbReference type="InterPro" id="IPR005989">
    <property type="entry name" value="Suc_symporter_pln"/>
</dbReference>
<dbReference type="SUPFAM" id="SSF103473">
    <property type="entry name" value="MFS general substrate transporter"/>
    <property type="match status" value="1"/>
</dbReference>
<keyword evidence="4" id="KW-0813">Transport</keyword>
<keyword evidence="9 11" id="KW-0472">Membrane</keyword>
<feature type="transmembrane region" description="Helical" evidence="11">
    <location>
        <begin position="362"/>
        <end position="384"/>
    </location>
</feature>
<keyword evidence="8 11" id="KW-1133">Transmembrane helix</keyword>
<feature type="transmembrane region" description="Helical" evidence="11">
    <location>
        <begin position="136"/>
        <end position="154"/>
    </location>
</feature>
<evidence type="ECO:0000256" key="1">
    <source>
        <dbReference type="ARBA" id="ARBA00004141"/>
    </source>
</evidence>
<dbReference type="CDD" id="cd17313">
    <property type="entry name" value="MFS_SLC45_SUC"/>
    <property type="match status" value="1"/>
</dbReference>
<feature type="transmembrane region" description="Helical" evidence="11">
    <location>
        <begin position="328"/>
        <end position="350"/>
    </location>
</feature>
<keyword evidence="7" id="KW-0769">Symport</keyword>
<evidence type="ECO:0000256" key="9">
    <source>
        <dbReference type="ARBA" id="ARBA00023136"/>
    </source>
</evidence>
<dbReference type="GO" id="GO:0005886">
    <property type="term" value="C:plasma membrane"/>
    <property type="evidence" value="ECO:0007669"/>
    <property type="project" value="InterPro"/>
</dbReference>
<feature type="transmembrane region" description="Helical" evidence="11">
    <location>
        <begin position="174"/>
        <end position="194"/>
    </location>
</feature>
<proteinExistence type="evidence at transcript level"/>
<dbReference type="EMBL" id="X75764">
    <property type="protein sequence ID" value="CAA53390.2"/>
    <property type="molecule type" value="mRNA"/>
</dbReference>
<sequence>MENSNRGVGAKTIITTTPPPEEAAPIRNIFLVAAIAAGVQFGWALQLSLLTPYVQLLGIPHKWASYIWLCGPISGMIVQPVVGYFSDNCTSRFGRRRPFIAAGAGLVGVAVVLIGFAADLGHAGGDSLGDGLKPRAIGVFVFGFWILDVANNMLQGPCRALLADLSGGNTKKMANANSFFSFFMAVGNVLGYAAGSYSRMYKVFPFSKTKACDIYCANLKSCFIISITLLITLTTLALSIVREKRHVAEEQVTAAKKGFKIPVFPELFGALKDLPRPMWVLLLVTALNWIAWFGFLLFDTDWMGREVYGGNPTAQGHPELAVIYNKGVSAGALGLMLNSIVLGFASLGVQYMARALGGVKRLWGVVNFILAICLCMTIVITKVASHHRPYSNGVLQTPESSVKIGALVVFSALGIPLAITFSVPFALASIYSTTTGSGQGLSLGVLNLAIVIPQMIVSVASGPWDAMFGGGNLPAFVVGAVAAAASGIFAFTMLPSPPAESIKNLSVAGGH</sequence>
<organism evidence="12">
    <name type="scientific">Plantago major</name>
    <name type="common">Common plantain</name>
    <dbReference type="NCBI Taxonomy" id="29818"/>
    <lineage>
        <taxon>Eukaryota</taxon>
        <taxon>Viridiplantae</taxon>
        <taxon>Streptophyta</taxon>
        <taxon>Embryophyta</taxon>
        <taxon>Tracheophyta</taxon>
        <taxon>Spermatophyta</taxon>
        <taxon>Magnoliopsida</taxon>
        <taxon>eudicotyledons</taxon>
        <taxon>Gunneridae</taxon>
        <taxon>Pentapetalae</taxon>
        <taxon>asterids</taxon>
        <taxon>lamiids</taxon>
        <taxon>Lamiales</taxon>
        <taxon>Plantaginaceae</taxon>
        <taxon>Plantagineae</taxon>
        <taxon>Plantago</taxon>
    </lineage>
</organism>
<evidence type="ECO:0000256" key="4">
    <source>
        <dbReference type="ARBA" id="ARBA00022448"/>
    </source>
</evidence>
<dbReference type="Gene3D" id="1.20.1250.20">
    <property type="entry name" value="MFS general substrate transporter like domains"/>
    <property type="match status" value="1"/>
</dbReference>
<keyword evidence="5" id="KW-0762">Sugar transport</keyword>
<dbReference type="NCBIfam" id="TIGR01301">
    <property type="entry name" value="GPH_sucrose"/>
    <property type="match status" value="1"/>
</dbReference>
<feature type="transmembrane region" description="Helical" evidence="11">
    <location>
        <begin position="404"/>
        <end position="428"/>
    </location>
</feature>
<dbReference type="GO" id="GO:0008506">
    <property type="term" value="F:sucrose:proton symporter activity"/>
    <property type="evidence" value="ECO:0007669"/>
    <property type="project" value="TreeGrafter"/>
</dbReference>
<feature type="transmembrane region" description="Helical" evidence="11">
    <location>
        <begin position="473"/>
        <end position="494"/>
    </location>
</feature>
<feature type="transmembrane region" description="Helical" evidence="11">
    <location>
        <begin position="223"/>
        <end position="241"/>
    </location>
</feature>
<comment type="similarity">
    <text evidence="10">Belongs to the major facilitator superfamily. Phosphate:H(+) symporter (TC 2.A.1.9) family.</text>
</comment>
<comment type="similarity">
    <text evidence="3">Belongs to the glycoside-pentoside-hexuronide (GPH) cation symporter transporter (TC 2.A.2.4) family.</text>
</comment>
<feature type="transmembrane region" description="Helical" evidence="11">
    <location>
        <begin position="98"/>
        <end position="116"/>
    </location>
</feature>
<reference evidence="12" key="2">
    <citation type="submission" date="2008-10" db="EMBL/GenBank/DDBJ databases">
        <authorList>
            <person name="Gahrtz M."/>
        </authorList>
    </citation>
    <scope>NUCLEOTIDE SEQUENCE</scope>
</reference>
<evidence type="ECO:0000256" key="7">
    <source>
        <dbReference type="ARBA" id="ARBA00022847"/>
    </source>
</evidence>
<dbReference type="UniPathway" id="UPA00238"/>
<keyword evidence="6 11" id="KW-0812">Transmembrane</keyword>
<feature type="transmembrane region" description="Helical" evidence="11">
    <location>
        <begin position="278"/>
        <end position="298"/>
    </location>
</feature>
<evidence type="ECO:0000313" key="12">
    <source>
        <dbReference type="EMBL" id="CAA53390.2"/>
    </source>
</evidence>
<evidence type="ECO:0000256" key="2">
    <source>
        <dbReference type="ARBA" id="ARBA00004914"/>
    </source>
</evidence>
<gene>
    <name evidence="12" type="primary">ptp1</name>
</gene>
<evidence type="ECO:0000256" key="10">
    <source>
        <dbReference type="ARBA" id="ARBA00044504"/>
    </source>
</evidence>
<feature type="transmembrane region" description="Helical" evidence="11">
    <location>
        <begin position="29"/>
        <end position="54"/>
    </location>
</feature>
<evidence type="ECO:0000256" key="6">
    <source>
        <dbReference type="ARBA" id="ARBA00022692"/>
    </source>
</evidence>
<feature type="transmembrane region" description="Helical" evidence="11">
    <location>
        <begin position="66"/>
        <end position="86"/>
    </location>
</feature>
<dbReference type="FunFam" id="1.20.1250.20:FF:000174">
    <property type="entry name" value="Sucrose transport protein"/>
    <property type="match status" value="1"/>
</dbReference>
<evidence type="ECO:0000256" key="5">
    <source>
        <dbReference type="ARBA" id="ARBA00022597"/>
    </source>
</evidence>
<feature type="transmembrane region" description="Helical" evidence="11">
    <location>
        <begin position="440"/>
        <end position="461"/>
    </location>
</feature>
<dbReference type="PANTHER" id="PTHR19432">
    <property type="entry name" value="SUGAR TRANSPORTER"/>
    <property type="match status" value="1"/>
</dbReference>
<dbReference type="InterPro" id="IPR036259">
    <property type="entry name" value="MFS_trans_sf"/>
</dbReference>
<dbReference type="GO" id="GO:0005773">
    <property type="term" value="C:vacuole"/>
    <property type="evidence" value="ECO:0007669"/>
    <property type="project" value="TreeGrafter"/>
</dbReference>
<comment type="pathway">
    <text evidence="2">Glycan biosynthesis; sucrose metabolism.</text>
</comment>
<comment type="subcellular location">
    <subcellularLocation>
        <location evidence="1">Membrane</location>
        <topology evidence="1">Multi-pass membrane protein</topology>
    </subcellularLocation>
</comment>
<evidence type="ECO:0000256" key="8">
    <source>
        <dbReference type="ARBA" id="ARBA00022989"/>
    </source>
</evidence>
<evidence type="ECO:0000256" key="11">
    <source>
        <dbReference type="SAM" id="Phobius"/>
    </source>
</evidence>
<evidence type="ECO:0000256" key="3">
    <source>
        <dbReference type="ARBA" id="ARBA00007134"/>
    </source>
</evidence>
<reference evidence="12" key="1">
    <citation type="journal article" date="1994" name="Plant J.">
        <title>A phloem-specific sucrose-H+ symporter from Plantago major L. supports the model of apoplastic phloem loading.</title>
        <authorList>
            <person name="Gahrtz M."/>
            <person name="Stolz J."/>
            <person name="Sauer N."/>
        </authorList>
    </citation>
    <scope>NUCLEOTIDE SEQUENCE</scope>
</reference>
<dbReference type="Pfam" id="PF13347">
    <property type="entry name" value="MFS_2"/>
    <property type="match status" value="1"/>
</dbReference>